<comment type="caution">
    <text evidence="1">The sequence shown here is derived from an EMBL/GenBank/DDBJ whole genome shotgun (WGS) entry which is preliminary data.</text>
</comment>
<protein>
    <submittedName>
        <fullName evidence="1">UBP36 hydrolase</fullName>
    </submittedName>
</protein>
<evidence type="ECO:0000313" key="2">
    <source>
        <dbReference type="Proteomes" id="UP000584326"/>
    </source>
</evidence>
<proteinExistence type="predicted"/>
<dbReference type="EMBL" id="VZTK01010599">
    <property type="protein sequence ID" value="NXX14502.1"/>
    <property type="molecule type" value="Genomic_DNA"/>
</dbReference>
<dbReference type="GO" id="GO:0016787">
    <property type="term" value="F:hydrolase activity"/>
    <property type="evidence" value="ECO:0007669"/>
    <property type="project" value="UniProtKB-KW"/>
</dbReference>
<gene>
    <name evidence="1" type="primary">Usp36</name>
    <name evidence="1" type="ORF">PODSTR_R09829</name>
</gene>
<accession>A0A7L4GQI3</accession>
<dbReference type="OrthoDB" id="420187at2759"/>
<dbReference type="Proteomes" id="UP000584326">
    <property type="component" value="Unassembled WGS sequence"/>
</dbReference>
<evidence type="ECO:0000313" key="1">
    <source>
        <dbReference type="EMBL" id="NXX14502.1"/>
    </source>
</evidence>
<reference evidence="1 2" key="1">
    <citation type="submission" date="2020-02" db="EMBL/GenBank/DDBJ databases">
        <title>Bird 10,000 Genomes (B10K) Project - Family phase.</title>
        <authorList>
            <person name="Zhang G."/>
        </authorList>
    </citation>
    <scope>NUCLEOTIDE SEQUENCE [LARGE SCALE GENOMIC DNA]</scope>
    <source>
        <strain evidence="1">B10K-DU-001-40</strain>
        <tissue evidence="1">Muscle</tissue>
    </source>
</reference>
<keyword evidence="2" id="KW-1185">Reference proteome</keyword>
<feature type="non-terminal residue" evidence="1">
    <location>
        <position position="102"/>
    </location>
</feature>
<keyword evidence="1" id="KW-0378">Hydrolase</keyword>
<organism evidence="1 2">
    <name type="scientific">Podargus strigoides</name>
    <name type="common">Tawny frogmouth</name>
    <name type="synonym">Caprimulgus strigoides</name>
    <dbReference type="NCBI Taxonomy" id="8905"/>
    <lineage>
        <taxon>Eukaryota</taxon>
        <taxon>Metazoa</taxon>
        <taxon>Chordata</taxon>
        <taxon>Craniata</taxon>
        <taxon>Vertebrata</taxon>
        <taxon>Euteleostomi</taxon>
        <taxon>Archelosauria</taxon>
        <taxon>Archosauria</taxon>
        <taxon>Dinosauria</taxon>
        <taxon>Saurischia</taxon>
        <taxon>Theropoda</taxon>
        <taxon>Coelurosauria</taxon>
        <taxon>Aves</taxon>
        <taxon>Neognathae</taxon>
        <taxon>Neoaves</taxon>
        <taxon>Strisores</taxon>
        <taxon>Caprimulgiformes</taxon>
        <taxon>Podargidae</taxon>
        <taxon>Podargus</taxon>
    </lineage>
</organism>
<feature type="non-terminal residue" evidence="1">
    <location>
        <position position="1"/>
    </location>
</feature>
<dbReference type="AlphaFoldDB" id="A0A7L4GQI3"/>
<name>A0A7L4GQI3_PODST</name>
<sequence>ESRVVEELLQNSLDKAYGKQVLTWEGEASAVSQDAIRDAVCAQSKTVVDEWDKEFDRGKVKKIKKMKQEQRKHCNPFQQLRSKHSFCAVKHPVRAARPNRWL</sequence>